<feature type="transmembrane region" description="Helical" evidence="6">
    <location>
        <begin position="226"/>
        <end position="249"/>
    </location>
</feature>
<keyword evidence="4 6" id="KW-1133">Transmembrane helix</keyword>
<reference evidence="7" key="1">
    <citation type="journal article" date="2014" name="Int. J. Syst. Evol. Microbiol.">
        <title>Complete genome sequence of Corynebacterium casei LMG S-19264T (=DSM 44701T), isolated from a smear-ripened cheese.</title>
        <authorList>
            <consortium name="US DOE Joint Genome Institute (JGI-PGF)"/>
            <person name="Walter F."/>
            <person name="Albersmeier A."/>
            <person name="Kalinowski J."/>
            <person name="Ruckert C."/>
        </authorList>
    </citation>
    <scope>NUCLEOTIDE SEQUENCE</scope>
    <source>
        <strain evidence="7">CGMCC 1.15958</strain>
    </source>
</reference>
<accession>A0A917DLA4</accession>
<name>A0A917DLA4_9BACT</name>
<organism evidence="7 8">
    <name type="scientific">Emticicia aquatilis</name>
    <dbReference type="NCBI Taxonomy" id="1537369"/>
    <lineage>
        <taxon>Bacteria</taxon>
        <taxon>Pseudomonadati</taxon>
        <taxon>Bacteroidota</taxon>
        <taxon>Cytophagia</taxon>
        <taxon>Cytophagales</taxon>
        <taxon>Leadbetterellaceae</taxon>
        <taxon>Emticicia</taxon>
    </lineage>
</organism>
<keyword evidence="2" id="KW-1003">Cell membrane</keyword>
<gene>
    <name evidence="7" type="ORF">GCM10011514_08000</name>
</gene>
<evidence type="ECO:0000256" key="5">
    <source>
        <dbReference type="ARBA" id="ARBA00023136"/>
    </source>
</evidence>
<dbReference type="InterPro" id="IPR017039">
    <property type="entry name" value="Virul_fac_BrkB"/>
</dbReference>
<feature type="transmembrane region" description="Helical" evidence="6">
    <location>
        <begin position="116"/>
        <end position="140"/>
    </location>
</feature>
<feature type="transmembrane region" description="Helical" evidence="6">
    <location>
        <begin position="160"/>
        <end position="183"/>
    </location>
</feature>
<protein>
    <recommendedName>
        <fullName evidence="9">YihY/virulence factor BrkB family protein</fullName>
    </recommendedName>
</protein>
<evidence type="ECO:0000256" key="2">
    <source>
        <dbReference type="ARBA" id="ARBA00022475"/>
    </source>
</evidence>
<comment type="subcellular location">
    <subcellularLocation>
        <location evidence="1">Cell membrane</location>
        <topology evidence="1">Multi-pass membrane protein</topology>
    </subcellularLocation>
</comment>
<sequence>MNDNAFKLSASLSYYTLFSLAPMILIFLSIVGFFYGQDAIRGQLYGQINGLIGKEAALQVQEMVQHAQLSGKTGFAGVVGVIMLFIGATGVFAEIQDSINLIWSLKAKPKNGIVKYLVNRFLSFSLIVSFGFLFIVSLLVNTLLDAFSQRLSVYFSETTVYIFTVINLGVIWIVMTVLFAIIFKVLPDGKVANKDALMGAGVTAMLFMVGKYVIGFYLGQSNISDIYGAAGSVVILLTWVYYSSMILYLGAEFTKVYAIEFGEGIKPASYTVLIKQTEIEATQKNVDTIVK</sequence>
<evidence type="ECO:0000256" key="6">
    <source>
        <dbReference type="SAM" id="Phobius"/>
    </source>
</evidence>
<feature type="transmembrane region" description="Helical" evidence="6">
    <location>
        <begin position="12"/>
        <end position="35"/>
    </location>
</feature>
<comment type="caution">
    <text evidence="7">The sequence shown here is derived from an EMBL/GenBank/DDBJ whole genome shotgun (WGS) entry which is preliminary data.</text>
</comment>
<evidence type="ECO:0008006" key="9">
    <source>
        <dbReference type="Google" id="ProtNLM"/>
    </source>
</evidence>
<keyword evidence="8" id="KW-1185">Reference proteome</keyword>
<evidence type="ECO:0000256" key="4">
    <source>
        <dbReference type="ARBA" id="ARBA00022989"/>
    </source>
</evidence>
<reference evidence="7" key="2">
    <citation type="submission" date="2020-09" db="EMBL/GenBank/DDBJ databases">
        <authorList>
            <person name="Sun Q."/>
            <person name="Zhou Y."/>
        </authorList>
    </citation>
    <scope>NUCLEOTIDE SEQUENCE</scope>
    <source>
        <strain evidence="7">CGMCC 1.15958</strain>
    </source>
</reference>
<dbReference type="GO" id="GO:0005886">
    <property type="term" value="C:plasma membrane"/>
    <property type="evidence" value="ECO:0007669"/>
    <property type="project" value="UniProtKB-SubCell"/>
</dbReference>
<dbReference type="AlphaFoldDB" id="A0A917DLA4"/>
<evidence type="ECO:0000256" key="1">
    <source>
        <dbReference type="ARBA" id="ARBA00004651"/>
    </source>
</evidence>
<feature type="transmembrane region" description="Helical" evidence="6">
    <location>
        <begin position="195"/>
        <end position="214"/>
    </location>
</feature>
<evidence type="ECO:0000313" key="8">
    <source>
        <dbReference type="Proteomes" id="UP000609064"/>
    </source>
</evidence>
<proteinExistence type="predicted"/>
<keyword evidence="5 6" id="KW-0472">Membrane</keyword>
<dbReference type="Proteomes" id="UP000609064">
    <property type="component" value="Unassembled WGS sequence"/>
</dbReference>
<dbReference type="PIRSF" id="PIRSF035875">
    <property type="entry name" value="RNase_BN"/>
    <property type="match status" value="1"/>
</dbReference>
<dbReference type="EMBL" id="BMKK01000001">
    <property type="protein sequence ID" value="GGD46351.1"/>
    <property type="molecule type" value="Genomic_DNA"/>
</dbReference>
<keyword evidence="3 6" id="KW-0812">Transmembrane</keyword>
<evidence type="ECO:0000313" key="7">
    <source>
        <dbReference type="EMBL" id="GGD46351.1"/>
    </source>
</evidence>
<dbReference type="PANTHER" id="PTHR30213:SF1">
    <property type="entry name" value="INNER MEMBRANE PROTEIN YHJD"/>
    <property type="match status" value="1"/>
</dbReference>
<evidence type="ECO:0000256" key="3">
    <source>
        <dbReference type="ARBA" id="ARBA00022692"/>
    </source>
</evidence>
<dbReference type="NCBIfam" id="TIGR00765">
    <property type="entry name" value="yihY_not_rbn"/>
    <property type="match status" value="1"/>
</dbReference>
<dbReference type="PANTHER" id="PTHR30213">
    <property type="entry name" value="INNER MEMBRANE PROTEIN YHJD"/>
    <property type="match status" value="1"/>
</dbReference>
<dbReference type="Pfam" id="PF03631">
    <property type="entry name" value="Virul_fac_BrkB"/>
    <property type="match status" value="1"/>
</dbReference>
<feature type="transmembrane region" description="Helical" evidence="6">
    <location>
        <begin position="75"/>
        <end position="95"/>
    </location>
</feature>